<dbReference type="eggNOG" id="COG3899">
    <property type="taxonomic scope" value="Bacteria"/>
</dbReference>
<evidence type="ECO:0000313" key="7">
    <source>
        <dbReference type="Proteomes" id="UP000008043"/>
    </source>
</evidence>
<dbReference type="AlphaFoldDB" id="K4QSI4"/>
<feature type="domain" description="HTH luxR-type" evidence="5">
    <location>
        <begin position="862"/>
        <end position="926"/>
    </location>
</feature>
<dbReference type="KEGG" id="sdv:BN159_0327"/>
<dbReference type="InterPro" id="IPR011990">
    <property type="entry name" value="TPR-like_helical_dom_sf"/>
</dbReference>
<dbReference type="Pfam" id="PF00196">
    <property type="entry name" value="GerE"/>
    <property type="match status" value="1"/>
</dbReference>
<dbReference type="PATRIC" id="fig|1214101.3.peg.326"/>
<dbReference type="PANTHER" id="PTHR16305:SF35">
    <property type="entry name" value="TRANSCRIPTIONAL ACTIVATOR DOMAIN"/>
    <property type="match status" value="1"/>
</dbReference>
<sequence>MGSEFVGRAAELAVLAQRIEAAARGSGSVVLLAGPAGIGKSTLAAEALRRHAGPACVTVVRGHCPRDAVAPPLWPWQRALRLAGATPAVPGQRTAGPSEDGAAAGQRPWSVREPADAAAVRFLELVQMSEALAAAAAERTLVVLLEDLHWADTASLDLLRQLTGEVAECGLFVLGTFREPVPEEAAGALADLGRYGATTLRLAPFSREEVARCVGEVDAAESYRRTGGLPLLVTALRTHASNLGTVVSGLLAGLTAEQRDVVRAAAVLGERLDTAQLAAVLPESCETTVAQALEAAWHAGVLTAANSPGVGRGYRFTHDLVREEVLGRTTRAAARALHRAAALALERAHNPAEAARIAAHWRLSGPEPGHRAAATRWSRIAADQARERYAYADAARHLGEAAAVLDAADPQRAPALIELARAEYLAGRYDASLRHCDEASEAAISTGRPALLAEAALVLQGVTFPHASQAITRLCRAALATSDLPDAMRARLLAQLATASAELESFEEATEQARAALCLAEAAGDLRAELDAARAVQMTLTLPDDTTERLRLGELAVSRAEQLGDPLAAVLGHQWRVQAGYLLGRLDVVDDAIRGIEAVVARSPLPLTRWHLLRVSAARAVQEGRFAEARGCNADATELALASGDHQSATALSSVLQLQLAQVRGDAGELSEEMWRGFDRAPRHPRIQSLRARALFLAGRLDEALDAYDQLRPLLPVPTAHPRWPAMLLNLVDLIELAGDAGAARLVYDQLALFRSHPGAIGIPTAYFSGTVSRDLGRLALTAGRRNQAEELLREALTRNRALGARPYVAMTCLDLAAVLRDKGGLPEAATLAGEALSIADRLDLPGPSAVAGRLLGEIAAQRDNTDPLTPRERQIAELVTQARTNRQIADDLVISERTVESHVRSILAKLGCANRTEMASRRAQH</sequence>
<dbReference type="InterPro" id="IPR027417">
    <property type="entry name" value="P-loop_NTPase"/>
</dbReference>
<dbReference type="InterPro" id="IPR000792">
    <property type="entry name" value="Tscrpt_reg_LuxR_C"/>
</dbReference>
<dbReference type="HOGENOM" id="CLU_006850_2_0_11"/>
<evidence type="ECO:0000259" key="5">
    <source>
        <dbReference type="PROSITE" id="PS50043"/>
    </source>
</evidence>
<dbReference type="GO" id="GO:0004016">
    <property type="term" value="F:adenylate cyclase activity"/>
    <property type="evidence" value="ECO:0007669"/>
    <property type="project" value="TreeGrafter"/>
</dbReference>
<dbReference type="InterPro" id="IPR036388">
    <property type="entry name" value="WH-like_DNA-bd_sf"/>
</dbReference>
<feature type="coiled-coil region" evidence="3">
    <location>
        <begin position="489"/>
        <end position="516"/>
    </location>
</feature>
<feature type="region of interest" description="Disordered" evidence="4">
    <location>
        <begin position="87"/>
        <end position="109"/>
    </location>
</feature>
<dbReference type="InterPro" id="IPR019734">
    <property type="entry name" value="TPR_rpt"/>
</dbReference>
<evidence type="ECO:0000256" key="1">
    <source>
        <dbReference type="ARBA" id="ARBA00022741"/>
    </source>
</evidence>
<dbReference type="EMBL" id="HE971709">
    <property type="protein sequence ID" value="CCK24706.1"/>
    <property type="molecule type" value="Genomic_DNA"/>
</dbReference>
<dbReference type="Proteomes" id="UP000008043">
    <property type="component" value="Chromosome"/>
</dbReference>
<dbReference type="Gene3D" id="3.40.50.300">
    <property type="entry name" value="P-loop containing nucleotide triphosphate hydrolases"/>
    <property type="match status" value="1"/>
</dbReference>
<proteinExistence type="predicted"/>
<dbReference type="Gene3D" id="1.10.10.10">
    <property type="entry name" value="Winged helix-like DNA-binding domain superfamily/Winged helix DNA-binding domain"/>
    <property type="match status" value="1"/>
</dbReference>
<dbReference type="InterPro" id="IPR041664">
    <property type="entry name" value="AAA_16"/>
</dbReference>
<dbReference type="InterPro" id="IPR016032">
    <property type="entry name" value="Sig_transdc_resp-reg_C-effctor"/>
</dbReference>
<reference evidence="6 7" key="1">
    <citation type="journal article" date="2012" name="J. Bacteriol.">
        <title>Genome sequence of the bacterium Streptomyces davawensis JCM 4913 and heterologous production of the unique antibiotic roseoflavin.</title>
        <authorList>
            <person name="Jankowitsch F."/>
            <person name="Schwarz J."/>
            <person name="Ruckert C."/>
            <person name="Gust B."/>
            <person name="Szczepanowski R."/>
            <person name="Blom J."/>
            <person name="Pelzer S."/>
            <person name="Kalinowski J."/>
            <person name="Mack M."/>
        </authorList>
    </citation>
    <scope>NUCLEOTIDE SEQUENCE [LARGE SCALE GENOMIC DNA]</scope>
    <source>
        <strain evidence="7">DSM 101723 / JCM 4913 / KCC S-0913 / 768</strain>
    </source>
</reference>
<keyword evidence="3" id="KW-0175">Coiled coil</keyword>
<gene>
    <name evidence="6" type="ORF">BN159_0327</name>
</gene>
<dbReference type="CDD" id="cd06170">
    <property type="entry name" value="LuxR_C_like"/>
    <property type="match status" value="1"/>
</dbReference>
<dbReference type="eggNOG" id="COG2197">
    <property type="taxonomic scope" value="Bacteria"/>
</dbReference>
<protein>
    <submittedName>
        <fullName evidence="6">LuxR family transcriptional regulator</fullName>
    </submittedName>
</protein>
<dbReference type="GO" id="GO:0006355">
    <property type="term" value="P:regulation of DNA-templated transcription"/>
    <property type="evidence" value="ECO:0007669"/>
    <property type="project" value="InterPro"/>
</dbReference>
<dbReference type="SUPFAM" id="SSF46894">
    <property type="entry name" value="C-terminal effector domain of the bipartite response regulators"/>
    <property type="match status" value="1"/>
</dbReference>
<keyword evidence="2" id="KW-0067">ATP-binding</keyword>
<evidence type="ECO:0000256" key="4">
    <source>
        <dbReference type="SAM" id="MobiDB-lite"/>
    </source>
</evidence>
<dbReference type="GO" id="GO:0005524">
    <property type="term" value="F:ATP binding"/>
    <property type="evidence" value="ECO:0007669"/>
    <property type="project" value="UniProtKB-KW"/>
</dbReference>
<dbReference type="RefSeq" id="WP_015655111.1">
    <property type="nucleotide sequence ID" value="NC_020504.1"/>
</dbReference>
<keyword evidence="7" id="KW-1185">Reference proteome</keyword>
<dbReference type="Gene3D" id="1.25.40.10">
    <property type="entry name" value="Tetratricopeptide repeat domain"/>
    <property type="match status" value="1"/>
</dbReference>
<dbReference type="STRING" id="1214101.BN159_0327"/>
<dbReference type="Pfam" id="PF13191">
    <property type="entry name" value="AAA_16"/>
    <property type="match status" value="1"/>
</dbReference>
<evidence type="ECO:0000256" key="2">
    <source>
        <dbReference type="ARBA" id="ARBA00022840"/>
    </source>
</evidence>
<dbReference type="GO" id="GO:0003677">
    <property type="term" value="F:DNA binding"/>
    <property type="evidence" value="ECO:0007669"/>
    <property type="project" value="InterPro"/>
</dbReference>
<dbReference type="SMART" id="SM00421">
    <property type="entry name" value="HTH_LUXR"/>
    <property type="match status" value="1"/>
</dbReference>
<organism evidence="6 7">
    <name type="scientific">Streptomyces davaonensis (strain DSM 101723 / JCM 4913 / KCC S-0913 / 768)</name>
    <dbReference type="NCBI Taxonomy" id="1214101"/>
    <lineage>
        <taxon>Bacteria</taxon>
        <taxon>Bacillati</taxon>
        <taxon>Actinomycetota</taxon>
        <taxon>Actinomycetes</taxon>
        <taxon>Kitasatosporales</taxon>
        <taxon>Streptomycetaceae</taxon>
        <taxon>Streptomyces</taxon>
    </lineage>
</organism>
<dbReference type="PANTHER" id="PTHR16305">
    <property type="entry name" value="TESTICULAR SOLUBLE ADENYLYL CYCLASE"/>
    <property type="match status" value="1"/>
</dbReference>
<dbReference type="SMART" id="SM00028">
    <property type="entry name" value="TPR"/>
    <property type="match status" value="5"/>
</dbReference>
<dbReference type="GO" id="GO:0005737">
    <property type="term" value="C:cytoplasm"/>
    <property type="evidence" value="ECO:0007669"/>
    <property type="project" value="TreeGrafter"/>
</dbReference>
<dbReference type="SUPFAM" id="SSF48452">
    <property type="entry name" value="TPR-like"/>
    <property type="match status" value="2"/>
</dbReference>
<evidence type="ECO:0000313" key="6">
    <source>
        <dbReference type="EMBL" id="CCK24706.1"/>
    </source>
</evidence>
<dbReference type="PRINTS" id="PR00038">
    <property type="entry name" value="HTHLUXR"/>
</dbReference>
<dbReference type="SUPFAM" id="SSF52540">
    <property type="entry name" value="P-loop containing nucleoside triphosphate hydrolases"/>
    <property type="match status" value="1"/>
</dbReference>
<evidence type="ECO:0000256" key="3">
    <source>
        <dbReference type="SAM" id="Coils"/>
    </source>
</evidence>
<dbReference type="PROSITE" id="PS50043">
    <property type="entry name" value="HTH_LUXR_2"/>
    <property type="match status" value="1"/>
</dbReference>
<keyword evidence="1" id="KW-0547">Nucleotide-binding</keyword>
<accession>K4QSI4</accession>
<name>K4QSI4_STRDJ</name>